<comment type="subunit">
    <text evidence="3">Homodimer.</text>
</comment>
<feature type="domain" description="O-methyltransferase dimerisation" evidence="10">
    <location>
        <begin position="43"/>
        <end position="137"/>
    </location>
</feature>
<dbReference type="CDD" id="cd02440">
    <property type="entry name" value="AdoMet_MTases"/>
    <property type="match status" value="1"/>
</dbReference>
<dbReference type="SUPFAM" id="SSF53335">
    <property type="entry name" value="S-adenosyl-L-methionine-dependent methyltransferases"/>
    <property type="match status" value="1"/>
</dbReference>
<dbReference type="InterPro" id="IPR036388">
    <property type="entry name" value="WH-like_DNA-bd_sf"/>
</dbReference>
<dbReference type="InterPro" id="IPR001077">
    <property type="entry name" value="COMT_C"/>
</dbReference>
<dbReference type="PANTHER" id="PTHR11746">
    <property type="entry name" value="O-METHYLTRANSFERASE"/>
    <property type="match status" value="1"/>
</dbReference>
<dbReference type="Gene3D" id="1.10.10.10">
    <property type="entry name" value="Winged helix-like DNA-binding domain superfamily/Winged helix DNA-binding domain"/>
    <property type="match status" value="1"/>
</dbReference>
<protein>
    <recommendedName>
        <fullName evidence="12">O-methyltransferase domain-containing protein</fullName>
    </recommendedName>
</protein>
<dbReference type="EMBL" id="GISG01026043">
    <property type="protein sequence ID" value="MBA4619571.1"/>
    <property type="molecule type" value="Transcribed_RNA"/>
</dbReference>
<evidence type="ECO:0000256" key="5">
    <source>
        <dbReference type="ARBA" id="ARBA00022603"/>
    </source>
</evidence>
<dbReference type="InterPro" id="IPR029063">
    <property type="entry name" value="SAM-dependent_MTases_sf"/>
</dbReference>
<evidence type="ECO:0000256" key="3">
    <source>
        <dbReference type="ARBA" id="ARBA00011738"/>
    </source>
</evidence>
<dbReference type="FunFam" id="1.10.10.10:FF:000357">
    <property type="entry name" value="Caffeic acid 3-O-methyltransferase"/>
    <property type="match status" value="1"/>
</dbReference>
<dbReference type="InterPro" id="IPR016461">
    <property type="entry name" value="COMT-like"/>
</dbReference>
<dbReference type="Pfam" id="PF00891">
    <property type="entry name" value="Methyltransf_2"/>
    <property type="match status" value="1"/>
</dbReference>
<evidence type="ECO:0000256" key="8">
    <source>
        <dbReference type="PIRSR" id="PIRSR005739-1"/>
    </source>
</evidence>
<evidence type="ECO:0000256" key="4">
    <source>
        <dbReference type="ARBA" id="ARBA00022589"/>
    </source>
</evidence>
<dbReference type="GO" id="GO:0032259">
    <property type="term" value="P:methylation"/>
    <property type="evidence" value="ECO:0007669"/>
    <property type="project" value="UniProtKB-KW"/>
</dbReference>
<dbReference type="GO" id="GO:0046983">
    <property type="term" value="F:protein dimerization activity"/>
    <property type="evidence" value="ECO:0007669"/>
    <property type="project" value="InterPro"/>
</dbReference>
<name>A0A7C8YJG8_OPUST</name>
<evidence type="ECO:0008006" key="12">
    <source>
        <dbReference type="Google" id="ProtNLM"/>
    </source>
</evidence>
<comment type="pathway">
    <text evidence="2">Aromatic compound metabolism.</text>
</comment>
<evidence type="ECO:0000313" key="11">
    <source>
        <dbReference type="EMBL" id="MBA4619571.1"/>
    </source>
</evidence>
<dbReference type="Pfam" id="PF08100">
    <property type="entry name" value="Dimerisation"/>
    <property type="match status" value="1"/>
</dbReference>
<evidence type="ECO:0000259" key="10">
    <source>
        <dbReference type="Pfam" id="PF08100"/>
    </source>
</evidence>
<dbReference type="AlphaFoldDB" id="A0A7C8YJG8"/>
<evidence type="ECO:0000256" key="6">
    <source>
        <dbReference type="ARBA" id="ARBA00022679"/>
    </source>
</evidence>
<dbReference type="SUPFAM" id="SSF46785">
    <property type="entry name" value="Winged helix' DNA-binding domain"/>
    <property type="match status" value="1"/>
</dbReference>
<keyword evidence="4" id="KW-0017">Alkaloid metabolism</keyword>
<evidence type="ECO:0000256" key="2">
    <source>
        <dbReference type="ARBA" id="ARBA00005211"/>
    </source>
</evidence>
<dbReference type="PIRSF" id="PIRSF005739">
    <property type="entry name" value="O-mtase"/>
    <property type="match status" value="1"/>
</dbReference>
<evidence type="ECO:0000256" key="1">
    <source>
        <dbReference type="ARBA" id="ARBA00004913"/>
    </source>
</evidence>
<evidence type="ECO:0000256" key="7">
    <source>
        <dbReference type="ARBA" id="ARBA00022691"/>
    </source>
</evidence>
<feature type="domain" description="O-methyltransferase C-terminal" evidence="9">
    <location>
        <begin position="160"/>
        <end position="365"/>
    </location>
</feature>
<feature type="active site" description="Proton acceptor" evidence="8">
    <location>
        <position position="289"/>
    </location>
</feature>
<dbReference type="GO" id="GO:0009820">
    <property type="term" value="P:alkaloid metabolic process"/>
    <property type="evidence" value="ECO:0007669"/>
    <property type="project" value="UniProtKB-KW"/>
</dbReference>
<organism evidence="11">
    <name type="scientific">Opuntia streptacantha</name>
    <name type="common">Prickly pear cactus</name>
    <name type="synonym">Opuntia cardona</name>
    <dbReference type="NCBI Taxonomy" id="393608"/>
    <lineage>
        <taxon>Eukaryota</taxon>
        <taxon>Viridiplantae</taxon>
        <taxon>Streptophyta</taxon>
        <taxon>Embryophyta</taxon>
        <taxon>Tracheophyta</taxon>
        <taxon>Spermatophyta</taxon>
        <taxon>Magnoliopsida</taxon>
        <taxon>eudicotyledons</taxon>
        <taxon>Gunneridae</taxon>
        <taxon>Pentapetalae</taxon>
        <taxon>Caryophyllales</taxon>
        <taxon>Cactineae</taxon>
        <taxon>Cactaceae</taxon>
        <taxon>Opuntioideae</taxon>
        <taxon>Opuntia</taxon>
    </lineage>
</organism>
<proteinExistence type="predicted"/>
<keyword evidence="7" id="KW-0949">S-adenosyl-L-methionine</keyword>
<sequence>MAQIPKSPRTSDDLQPQKLIRNNQGCDLDEADDDEENYEYALQITEMLSFPMVMQTAIDLGLLWIIARAGPDRQLSAEEIAAALPAAGNPDAPAMLDRMLYLLATYSVVTCTTVDGGASGGVVRKYGLAPVAKYFVPNTDGVSLSAVVSLNQDQAFLASWSKLKEAVLEGGIPFNKVHGVDAFEYQGIDPRFNEIFNKAMYDQSTYIIKKIVRRYKGFENIQKLVDVGGGLGHTLRVITSNFPSIKGINFDLPHVIQHAPTIPGVEHVRGDMFESIPHGDAIFMKWILHDWSDEHCLKILKNCHQALPEKGKVIVVETNMTEEPETTPLAKAISQMDACMMTQNPGGKERTRREFEALAKAAGFAQFNPVCYVSSFWVMECLK</sequence>
<reference evidence="11" key="2">
    <citation type="submission" date="2020-07" db="EMBL/GenBank/DDBJ databases">
        <authorList>
            <person name="Vera ALvarez R."/>
            <person name="Arias-Moreno D.M."/>
            <person name="Jimenez-Jacinto V."/>
            <person name="Jimenez-Bremont J.F."/>
            <person name="Swaminathan K."/>
            <person name="Moose S.P."/>
            <person name="Guerrero-Gonzalez M.L."/>
            <person name="Marino-Ramirez L."/>
            <person name="Landsman D."/>
            <person name="Rodriguez-Kessler M."/>
            <person name="Delgado-Sanchez P."/>
        </authorList>
    </citation>
    <scope>NUCLEOTIDE SEQUENCE</scope>
    <source>
        <tissue evidence="11">Cladode</tissue>
    </source>
</reference>
<keyword evidence="6" id="KW-0808">Transferase</keyword>
<dbReference type="InterPro" id="IPR036390">
    <property type="entry name" value="WH_DNA-bd_sf"/>
</dbReference>
<dbReference type="Gene3D" id="3.40.50.150">
    <property type="entry name" value="Vaccinia Virus protein VP39"/>
    <property type="match status" value="1"/>
</dbReference>
<dbReference type="PROSITE" id="PS51683">
    <property type="entry name" value="SAM_OMT_II"/>
    <property type="match status" value="1"/>
</dbReference>
<dbReference type="FunFam" id="3.40.50.150:FF:000061">
    <property type="entry name" value="Caffeic acid O-methyltransferase"/>
    <property type="match status" value="1"/>
</dbReference>
<dbReference type="InterPro" id="IPR012967">
    <property type="entry name" value="COMT_dimerisation"/>
</dbReference>
<accession>A0A7C8YJG8</accession>
<evidence type="ECO:0000259" key="9">
    <source>
        <dbReference type="Pfam" id="PF00891"/>
    </source>
</evidence>
<dbReference type="GO" id="GO:0008171">
    <property type="term" value="F:O-methyltransferase activity"/>
    <property type="evidence" value="ECO:0007669"/>
    <property type="project" value="InterPro"/>
</dbReference>
<comment type="pathway">
    <text evidence="1">Alkaloid biosynthesis.</text>
</comment>
<reference evidence="11" key="1">
    <citation type="journal article" date="2013" name="J. Plant Res.">
        <title>Effect of fungi and light on seed germination of three Opuntia species from semiarid lands of central Mexico.</title>
        <authorList>
            <person name="Delgado-Sanchez P."/>
            <person name="Jimenez-Bremont J.F."/>
            <person name="Guerrero-Gonzalez Mde L."/>
            <person name="Flores J."/>
        </authorList>
    </citation>
    <scope>NUCLEOTIDE SEQUENCE</scope>
    <source>
        <tissue evidence="11">Cladode</tissue>
    </source>
</reference>
<keyword evidence="5" id="KW-0489">Methyltransferase</keyword>